<keyword evidence="2" id="KW-0472">Membrane</keyword>
<protein>
    <recommendedName>
        <fullName evidence="5">PknH-like protein</fullName>
    </recommendedName>
</protein>
<organism evidence="3 4">
    <name type="scientific">Kineosporia succinea</name>
    <dbReference type="NCBI Taxonomy" id="84632"/>
    <lineage>
        <taxon>Bacteria</taxon>
        <taxon>Bacillati</taxon>
        <taxon>Actinomycetota</taxon>
        <taxon>Actinomycetes</taxon>
        <taxon>Kineosporiales</taxon>
        <taxon>Kineosporiaceae</taxon>
        <taxon>Kineosporia</taxon>
    </lineage>
</organism>
<dbReference type="RefSeq" id="WP_307241245.1">
    <property type="nucleotide sequence ID" value="NZ_JAUSQZ010000001.1"/>
</dbReference>
<evidence type="ECO:0000313" key="4">
    <source>
        <dbReference type="Proteomes" id="UP001235712"/>
    </source>
</evidence>
<reference evidence="3 4" key="1">
    <citation type="submission" date="2023-07" db="EMBL/GenBank/DDBJ databases">
        <title>Sequencing the genomes of 1000 actinobacteria strains.</title>
        <authorList>
            <person name="Klenk H.-P."/>
        </authorList>
    </citation>
    <scope>NUCLEOTIDE SEQUENCE [LARGE SCALE GENOMIC DNA]</scope>
    <source>
        <strain evidence="3 4">DSM 44388</strain>
    </source>
</reference>
<evidence type="ECO:0000256" key="1">
    <source>
        <dbReference type="SAM" id="MobiDB-lite"/>
    </source>
</evidence>
<feature type="compositionally biased region" description="Low complexity" evidence="1">
    <location>
        <begin position="131"/>
        <end position="142"/>
    </location>
</feature>
<proteinExistence type="predicted"/>
<gene>
    <name evidence="3" type="ORF">J2S57_002201</name>
</gene>
<dbReference type="Proteomes" id="UP001235712">
    <property type="component" value="Unassembled WGS sequence"/>
</dbReference>
<feature type="transmembrane region" description="Helical" evidence="2">
    <location>
        <begin position="48"/>
        <end position="68"/>
    </location>
</feature>
<feature type="compositionally biased region" description="Low complexity" evidence="1">
    <location>
        <begin position="105"/>
        <end position="119"/>
    </location>
</feature>
<feature type="region of interest" description="Disordered" evidence="1">
    <location>
        <begin position="90"/>
        <end position="148"/>
    </location>
</feature>
<dbReference type="EMBL" id="JAUSQZ010000001">
    <property type="protein sequence ID" value="MDP9826452.1"/>
    <property type="molecule type" value="Genomic_DNA"/>
</dbReference>
<name>A0ABT9P198_9ACTN</name>
<keyword evidence="2" id="KW-0812">Transmembrane</keyword>
<comment type="caution">
    <text evidence="3">The sequence shown here is derived from an EMBL/GenBank/DDBJ whole genome shotgun (WGS) entry which is preliminary data.</text>
</comment>
<accession>A0ABT9P198</accession>
<keyword evidence="4" id="KW-1185">Reference proteome</keyword>
<sequence length="262" mass="26966">MTEQGVDDELAARLDVALHERLGATNVDVAALAAGSRRRSRRVRTQRIGAAVGALAVLIAVPAGWQLATAERPASLQAAALLPKQHDAEPVPEAAGFSEADLPEGSSLSGAAAGASSGSVDPELVSGLNCAGPTGAAAATPGSTDNAQQREWRWTGEKNDVSLIVTRWASTDAAADALTSLANDTSTCTWSDPVEVLPLEVAGSQQTWAAGATTDGQAVVRTVVRVRELVAGVQVSGDDLEETTELARELAESEIGKLAKIR</sequence>
<evidence type="ECO:0000256" key="2">
    <source>
        <dbReference type="SAM" id="Phobius"/>
    </source>
</evidence>
<keyword evidence="2" id="KW-1133">Transmembrane helix</keyword>
<evidence type="ECO:0000313" key="3">
    <source>
        <dbReference type="EMBL" id="MDP9826452.1"/>
    </source>
</evidence>
<evidence type="ECO:0008006" key="5">
    <source>
        <dbReference type="Google" id="ProtNLM"/>
    </source>
</evidence>